<accession>A0A9Q1INB8</accession>
<proteinExistence type="predicted"/>
<organism evidence="2 3">
    <name type="scientific">Synaphobranchus kaupii</name>
    <name type="common">Kaup's arrowtooth eel</name>
    <dbReference type="NCBI Taxonomy" id="118154"/>
    <lineage>
        <taxon>Eukaryota</taxon>
        <taxon>Metazoa</taxon>
        <taxon>Chordata</taxon>
        <taxon>Craniata</taxon>
        <taxon>Vertebrata</taxon>
        <taxon>Euteleostomi</taxon>
        <taxon>Actinopterygii</taxon>
        <taxon>Neopterygii</taxon>
        <taxon>Teleostei</taxon>
        <taxon>Anguilliformes</taxon>
        <taxon>Synaphobranchidae</taxon>
        <taxon>Synaphobranchus</taxon>
    </lineage>
</organism>
<evidence type="ECO:0000313" key="2">
    <source>
        <dbReference type="EMBL" id="KAJ8345973.1"/>
    </source>
</evidence>
<comment type="caution">
    <text evidence="2">The sequence shown here is derived from an EMBL/GenBank/DDBJ whole genome shotgun (WGS) entry which is preliminary data.</text>
</comment>
<sequence length="183" mass="20029">MAPSESQLLIWKLQKRLPNLNFNQLQSVAREIGKEQVEKTVDASTLTEPELFDVIVDFIRSEELKKLEDEGMSCLMLLHDLIEDLLTATNTAHTGSGDEDGFQRDKSSTTTKSTNGSDVDEAPSPPETVVPTKTTTPVRDSVRGDRVSTSSCVSDQVAGHRAVGCLKRQWSGNGVQSLERGGR</sequence>
<dbReference type="EMBL" id="JAINUF010000012">
    <property type="protein sequence ID" value="KAJ8345973.1"/>
    <property type="molecule type" value="Genomic_DNA"/>
</dbReference>
<gene>
    <name evidence="2" type="ORF">SKAU_G00301660</name>
</gene>
<evidence type="ECO:0000313" key="3">
    <source>
        <dbReference type="Proteomes" id="UP001152622"/>
    </source>
</evidence>
<reference evidence="2" key="1">
    <citation type="journal article" date="2023" name="Science">
        <title>Genome structures resolve the early diversification of teleost fishes.</title>
        <authorList>
            <person name="Parey E."/>
            <person name="Louis A."/>
            <person name="Montfort J."/>
            <person name="Bouchez O."/>
            <person name="Roques C."/>
            <person name="Iampietro C."/>
            <person name="Lluch J."/>
            <person name="Castinel A."/>
            <person name="Donnadieu C."/>
            <person name="Desvignes T."/>
            <person name="Floi Bucao C."/>
            <person name="Jouanno E."/>
            <person name="Wen M."/>
            <person name="Mejri S."/>
            <person name="Dirks R."/>
            <person name="Jansen H."/>
            <person name="Henkel C."/>
            <person name="Chen W.J."/>
            <person name="Zahm M."/>
            <person name="Cabau C."/>
            <person name="Klopp C."/>
            <person name="Thompson A.W."/>
            <person name="Robinson-Rechavi M."/>
            <person name="Braasch I."/>
            <person name="Lecointre G."/>
            <person name="Bobe J."/>
            <person name="Postlethwait J.H."/>
            <person name="Berthelot C."/>
            <person name="Roest Crollius H."/>
            <person name="Guiguen Y."/>
        </authorList>
    </citation>
    <scope>NUCLEOTIDE SEQUENCE</scope>
    <source>
        <strain evidence="2">WJC10195</strain>
    </source>
</reference>
<dbReference type="AlphaFoldDB" id="A0A9Q1INB8"/>
<dbReference type="OrthoDB" id="10068084at2759"/>
<dbReference type="Proteomes" id="UP001152622">
    <property type="component" value="Chromosome 12"/>
</dbReference>
<evidence type="ECO:0000256" key="1">
    <source>
        <dbReference type="SAM" id="MobiDB-lite"/>
    </source>
</evidence>
<feature type="compositionally biased region" description="Low complexity" evidence="1">
    <location>
        <begin position="129"/>
        <end position="138"/>
    </location>
</feature>
<protein>
    <submittedName>
        <fullName evidence="2">Uncharacterized protein</fullName>
    </submittedName>
</protein>
<name>A0A9Q1INB8_SYNKA</name>
<keyword evidence="3" id="KW-1185">Reference proteome</keyword>
<feature type="region of interest" description="Disordered" evidence="1">
    <location>
        <begin position="92"/>
        <end position="153"/>
    </location>
</feature>